<accession>A0A8G1R0T2</accession>
<dbReference type="Proteomes" id="UP000249526">
    <property type="component" value="Unassembled WGS sequence"/>
</dbReference>
<sequence>MCVDDVADQVEISARVFLLLICILFEGYSCSICHDHSAKVQLGCLGIERSIVYASNQMHNFYDSAYMVM</sequence>
<name>A0A8G1R0T2_9EURO</name>
<keyword evidence="2" id="KW-1185">Reference proteome</keyword>
<dbReference type="GeneID" id="37168859"/>
<dbReference type="RefSeq" id="XP_025514473.1">
    <property type="nucleotide sequence ID" value="XM_025665457.1"/>
</dbReference>
<reference evidence="1 2" key="1">
    <citation type="submission" date="2018-02" db="EMBL/GenBank/DDBJ databases">
        <title>The genomes of Aspergillus section Nigri reveals drivers in fungal speciation.</title>
        <authorList>
            <consortium name="DOE Joint Genome Institute"/>
            <person name="Vesth T.C."/>
            <person name="Nybo J."/>
            <person name="Theobald S."/>
            <person name="Brandl J."/>
            <person name="Frisvad J.C."/>
            <person name="Nielsen K.F."/>
            <person name="Lyhne E.K."/>
            <person name="Kogle M.E."/>
            <person name="Kuo A."/>
            <person name="Riley R."/>
            <person name="Clum A."/>
            <person name="Nolan M."/>
            <person name="Lipzen A."/>
            <person name="Salamov A."/>
            <person name="Henrissat B."/>
            <person name="Wiebenga A."/>
            <person name="De vries R.P."/>
            <person name="Grigoriev I.V."/>
            <person name="Mortensen U.H."/>
            <person name="Andersen M.R."/>
            <person name="Baker S.E."/>
        </authorList>
    </citation>
    <scope>NUCLEOTIDE SEQUENCE [LARGE SCALE GENOMIC DNA]</scope>
    <source>
        <strain evidence="1 2">CBS 112811</strain>
    </source>
</reference>
<gene>
    <name evidence="1" type="ORF">BO85DRAFT_53259</name>
</gene>
<organism evidence="1 2">
    <name type="scientific">Aspergillus piperis CBS 112811</name>
    <dbReference type="NCBI Taxonomy" id="1448313"/>
    <lineage>
        <taxon>Eukaryota</taxon>
        <taxon>Fungi</taxon>
        <taxon>Dikarya</taxon>
        <taxon>Ascomycota</taxon>
        <taxon>Pezizomycotina</taxon>
        <taxon>Eurotiomycetes</taxon>
        <taxon>Eurotiomycetidae</taxon>
        <taxon>Eurotiales</taxon>
        <taxon>Aspergillaceae</taxon>
        <taxon>Aspergillus</taxon>
        <taxon>Aspergillus subgen. Circumdati</taxon>
    </lineage>
</organism>
<dbReference type="AlphaFoldDB" id="A0A8G1R0T2"/>
<proteinExistence type="predicted"/>
<dbReference type="EMBL" id="KZ825065">
    <property type="protein sequence ID" value="RAH56551.1"/>
    <property type="molecule type" value="Genomic_DNA"/>
</dbReference>
<evidence type="ECO:0000313" key="2">
    <source>
        <dbReference type="Proteomes" id="UP000249526"/>
    </source>
</evidence>
<protein>
    <submittedName>
        <fullName evidence="1">Uncharacterized protein</fullName>
    </submittedName>
</protein>
<evidence type="ECO:0000313" key="1">
    <source>
        <dbReference type="EMBL" id="RAH56551.1"/>
    </source>
</evidence>